<organism evidence="1 2">
    <name type="scientific">Streblomastix strix</name>
    <dbReference type="NCBI Taxonomy" id="222440"/>
    <lineage>
        <taxon>Eukaryota</taxon>
        <taxon>Metamonada</taxon>
        <taxon>Preaxostyla</taxon>
        <taxon>Oxymonadida</taxon>
        <taxon>Streblomastigidae</taxon>
        <taxon>Streblomastix</taxon>
    </lineage>
</organism>
<evidence type="ECO:0000313" key="2">
    <source>
        <dbReference type="Proteomes" id="UP000324800"/>
    </source>
</evidence>
<accession>A0A5J4TIZ2</accession>
<name>A0A5J4TIZ2_9EUKA</name>
<evidence type="ECO:0000313" key="1">
    <source>
        <dbReference type="EMBL" id="KAA6357465.1"/>
    </source>
</evidence>
<gene>
    <name evidence="1" type="ORF">EZS28_047008</name>
</gene>
<dbReference type="AlphaFoldDB" id="A0A5J4TIZ2"/>
<comment type="caution">
    <text evidence="1">The sequence shown here is derived from an EMBL/GenBank/DDBJ whole genome shotgun (WGS) entry which is preliminary data.</text>
</comment>
<reference evidence="1 2" key="1">
    <citation type="submission" date="2019-03" db="EMBL/GenBank/DDBJ databases">
        <title>Single cell metagenomics reveals metabolic interactions within the superorganism composed of flagellate Streblomastix strix and complex community of Bacteroidetes bacteria on its surface.</title>
        <authorList>
            <person name="Treitli S.C."/>
            <person name="Kolisko M."/>
            <person name="Husnik F."/>
            <person name="Keeling P."/>
            <person name="Hampl V."/>
        </authorList>
    </citation>
    <scope>NUCLEOTIDE SEQUENCE [LARGE SCALE GENOMIC DNA]</scope>
    <source>
        <strain evidence="1">ST1C</strain>
    </source>
</reference>
<feature type="non-terminal residue" evidence="1">
    <location>
        <position position="1"/>
    </location>
</feature>
<sequence length="251" mass="27472">TEVDALLDNKLNITDQIDAYAKQDDDTLLLLKADKTKLNYYVDLTSTQTIICQKKFGIINVSNVSKQNLNDTSILLAGGGDMSVSSLISQPQLQQIRDISSGKSKGYVFATTVEMNSWMQEQENIEKLAIGYILYIIDKQVMDYLWDDTGLRALETELPDINNIMTIAGTATGGGNAITDLSFIGNTLVPAKNIGKMVQNYDSNSVVRADGGVKAVQDINANQIDAYTKGDDDALLLLKADKTQLIDAYTK</sequence>
<protein>
    <submittedName>
        <fullName evidence="1">Uncharacterized protein</fullName>
    </submittedName>
</protein>
<dbReference type="Proteomes" id="UP000324800">
    <property type="component" value="Unassembled WGS sequence"/>
</dbReference>
<proteinExistence type="predicted"/>
<dbReference type="EMBL" id="SNRW01031366">
    <property type="protein sequence ID" value="KAA6357465.1"/>
    <property type="molecule type" value="Genomic_DNA"/>
</dbReference>